<dbReference type="PROSITE" id="PS51257">
    <property type="entry name" value="PROKAR_LIPOPROTEIN"/>
    <property type="match status" value="1"/>
</dbReference>
<dbReference type="AlphaFoldDB" id="A0A0U5L6Q8"/>
<protein>
    <recommendedName>
        <fullName evidence="4">RpoE-regulated lipoprotein</fullName>
    </recommendedName>
</protein>
<dbReference type="Pfam" id="PF06572">
    <property type="entry name" value="DUF1131"/>
    <property type="match status" value="1"/>
</dbReference>
<accession>A0A0U5L6Q8</accession>
<proteinExistence type="predicted"/>
<organism evidence="2 3">
    <name type="scientific">Duffyella gerundensis</name>
    <dbReference type="NCBI Taxonomy" id="1619313"/>
    <lineage>
        <taxon>Bacteria</taxon>
        <taxon>Pseudomonadati</taxon>
        <taxon>Pseudomonadota</taxon>
        <taxon>Gammaproteobacteria</taxon>
        <taxon>Enterobacterales</taxon>
        <taxon>Erwiniaceae</taxon>
        <taxon>Duffyella</taxon>
    </lineage>
</organism>
<dbReference type="Proteomes" id="UP000059419">
    <property type="component" value="Chromosome 1"/>
</dbReference>
<evidence type="ECO:0000313" key="3">
    <source>
        <dbReference type="Proteomes" id="UP000059419"/>
    </source>
</evidence>
<keyword evidence="1" id="KW-0732">Signal</keyword>
<dbReference type="Gene3D" id="2.60.460.10">
    <property type="entry name" value="protein yfey like domain"/>
    <property type="match status" value="1"/>
</dbReference>
<name>A0A0U5L6Q8_9GAMM</name>
<dbReference type="NCBIfam" id="NF007990">
    <property type="entry name" value="PRK10718.1"/>
    <property type="match status" value="1"/>
</dbReference>
<gene>
    <name evidence="2" type="primary">yfeY</name>
    <name evidence="2" type="ORF">EM595_2617</name>
</gene>
<dbReference type="InterPro" id="IPR038714">
    <property type="entry name" value="YfeY-like_sf"/>
</dbReference>
<dbReference type="InterPro" id="IPR010938">
    <property type="entry name" value="DUF1131"/>
</dbReference>
<feature type="signal peptide" evidence="1">
    <location>
        <begin position="1"/>
        <end position="28"/>
    </location>
</feature>
<evidence type="ECO:0000313" key="2">
    <source>
        <dbReference type="EMBL" id="CUU24848.1"/>
    </source>
</evidence>
<dbReference type="PATRIC" id="fig|1619313.3.peg.2722"/>
<dbReference type="EMBL" id="LN907827">
    <property type="protein sequence ID" value="CUU24848.1"/>
    <property type="molecule type" value="Genomic_DNA"/>
</dbReference>
<dbReference type="STRING" id="1619313.EM595_2617"/>
<reference evidence="3" key="1">
    <citation type="submission" date="2015-11" db="EMBL/GenBank/DDBJ databases">
        <authorList>
            <person name="Blom J."/>
        </authorList>
    </citation>
    <scope>NUCLEOTIDE SEQUENCE [LARGE SCALE GENOMIC DNA]</scope>
</reference>
<evidence type="ECO:0000256" key="1">
    <source>
        <dbReference type="SAM" id="SignalP"/>
    </source>
</evidence>
<evidence type="ECO:0008006" key="4">
    <source>
        <dbReference type="Google" id="ProtNLM"/>
    </source>
</evidence>
<dbReference type="RefSeq" id="WP_067432736.1">
    <property type="nucleotide sequence ID" value="NZ_JACSXD010000001.1"/>
</dbReference>
<keyword evidence="3" id="KW-1185">Reference proteome</keyword>
<sequence>MKAIRPVAIVAALMLAGCASSGSSSSSAAGDSSWWNPLSWSWSSLSPTHWFGDSLSVSEEGVGAINGATPMTQSALEAALGGDYRLRSGMRGDGGAVSRFWQALDGEQVKLVIYGDSRVTRVEVMDKDITSADGSKIGDAFSQHYDKAFGHCQKAPGIDSSDIECKAPGSQHIAYVYHGNWHGPEGLIPSDDTLKSWTLSKIVWQK</sequence>
<feature type="chain" id="PRO_5006861102" description="RpoE-regulated lipoprotein" evidence="1">
    <location>
        <begin position="29"/>
        <end position="206"/>
    </location>
</feature>
<dbReference type="KEGG" id="ege:EM595_2617"/>
<dbReference type="OrthoDB" id="5622706at2"/>